<keyword evidence="4" id="KW-1185">Reference proteome</keyword>
<name>A0A1T4JQ16_9BACT</name>
<keyword evidence="1" id="KW-1133">Transmembrane helix</keyword>
<dbReference type="Proteomes" id="UP000190888">
    <property type="component" value="Unassembled WGS sequence"/>
</dbReference>
<feature type="transmembrane region" description="Helical" evidence="1">
    <location>
        <begin position="233"/>
        <end position="254"/>
    </location>
</feature>
<dbReference type="Pfam" id="PF02517">
    <property type="entry name" value="Rce1-like"/>
    <property type="match status" value="1"/>
</dbReference>
<feature type="domain" description="CAAX prenyl protease 2/Lysostaphin resistance protein A-like" evidence="2">
    <location>
        <begin position="157"/>
        <end position="246"/>
    </location>
</feature>
<keyword evidence="1" id="KW-0472">Membrane</keyword>
<dbReference type="EMBL" id="FUWH01000001">
    <property type="protein sequence ID" value="SJZ32127.1"/>
    <property type="molecule type" value="Genomic_DNA"/>
</dbReference>
<dbReference type="AlphaFoldDB" id="A0A1T4JQ16"/>
<dbReference type="GO" id="GO:0004175">
    <property type="term" value="F:endopeptidase activity"/>
    <property type="evidence" value="ECO:0007669"/>
    <property type="project" value="UniProtKB-ARBA"/>
</dbReference>
<gene>
    <name evidence="3" type="ORF">SAMN04488132_10146</name>
</gene>
<dbReference type="RefSeq" id="WP_176112856.1">
    <property type="nucleotide sequence ID" value="NZ_FUWH01000001.1"/>
</dbReference>
<evidence type="ECO:0000313" key="3">
    <source>
        <dbReference type="EMBL" id="SJZ32127.1"/>
    </source>
</evidence>
<feature type="transmembrane region" description="Helical" evidence="1">
    <location>
        <begin position="12"/>
        <end position="35"/>
    </location>
</feature>
<evidence type="ECO:0000259" key="2">
    <source>
        <dbReference type="Pfam" id="PF02517"/>
    </source>
</evidence>
<dbReference type="PANTHER" id="PTHR43592">
    <property type="entry name" value="CAAX AMINO TERMINAL PROTEASE"/>
    <property type="match status" value="1"/>
</dbReference>
<evidence type="ECO:0000256" key="1">
    <source>
        <dbReference type="SAM" id="Phobius"/>
    </source>
</evidence>
<keyword evidence="1" id="KW-0812">Transmembrane</keyword>
<feature type="transmembrane region" description="Helical" evidence="1">
    <location>
        <begin position="55"/>
        <end position="81"/>
    </location>
</feature>
<dbReference type="InterPro" id="IPR003675">
    <property type="entry name" value="Rce1/LyrA-like_dom"/>
</dbReference>
<feature type="transmembrane region" description="Helical" evidence="1">
    <location>
        <begin position="193"/>
        <end position="213"/>
    </location>
</feature>
<evidence type="ECO:0000313" key="4">
    <source>
        <dbReference type="Proteomes" id="UP000190888"/>
    </source>
</evidence>
<sequence>MNQHPRINYPSQFVLLLALAGIGMVIGSFLALFIVSSQANVPFLQVPEAMNRPEFARLSGLVNTLAAFMAFFIPALVVARISGSKPFKRLGFNTKMNLRQIGLLLFITCAAVVVSGALGTVNEQLPLPESWLVKARQMEELYKKTILALAQMKTIWDYLIALIVMALAPAIFEETLFRGSLQQILTDWTKRPLLAIVITSILFSAIHFSYFGFLPRMWLGLVLGLVFFYSRNIWLSILLHFLNNAMVVTQLYLLSSKGKPIDKAMDENSPVWLGIVGLIAFILLMRPFRKTSEQLTLTENTRL</sequence>
<dbReference type="STRING" id="413434.SAMN04488132_10146"/>
<dbReference type="GO" id="GO:0080120">
    <property type="term" value="P:CAAX-box protein maturation"/>
    <property type="evidence" value="ECO:0007669"/>
    <property type="project" value="UniProtKB-ARBA"/>
</dbReference>
<dbReference type="PANTHER" id="PTHR43592:SF15">
    <property type="entry name" value="CAAX AMINO TERMINAL PROTEASE FAMILY PROTEIN"/>
    <property type="match status" value="1"/>
</dbReference>
<reference evidence="3 4" key="1">
    <citation type="submission" date="2017-02" db="EMBL/GenBank/DDBJ databases">
        <authorList>
            <person name="Peterson S.W."/>
        </authorList>
    </citation>
    <scope>NUCLEOTIDE SEQUENCE [LARGE SCALE GENOMIC DNA]</scope>
    <source>
        <strain evidence="3 4">DSM 22335</strain>
    </source>
</reference>
<organism evidence="3 4">
    <name type="scientific">Sediminibacterium ginsengisoli</name>
    <dbReference type="NCBI Taxonomy" id="413434"/>
    <lineage>
        <taxon>Bacteria</taxon>
        <taxon>Pseudomonadati</taxon>
        <taxon>Bacteroidota</taxon>
        <taxon>Chitinophagia</taxon>
        <taxon>Chitinophagales</taxon>
        <taxon>Chitinophagaceae</taxon>
        <taxon>Sediminibacterium</taxon>
    </lineage>
</organism>
<proteinExistence type="predicted"/>
<protein>
    <recommendedName>
        <fullName evidence="2">CAAX prenyl protease 2/Lysostaphin resistance protein A-like domain-containing protein</fullName>
    </recommendedName>
</protein>
<accession>A0A1T4JQ16</accession>
<feature type="transmembrane region" description="Helical" evidence="1">
    <location>
        <begin position="155"/>
        <end position="172"/>
    </location>
</feature>
<feature type="transmembrane region" description="Helical" evidence="1">
    <location>
        <begin position="101"/>
        <end position="121"/>
    </location>
</feature>
<feature type="transmembrane region" description="Helical" evidence="1">
    <location>
        <begin position="270"/>
        <end position="288"/>
    </location>
</feature>